<name>A0A0A7GF42_GEOAI</name>
<dbReference type="InterPro" id="IPR013216">
    <property type="entry name" value="Methyltransf_11"/>
</dbReference>
<reference evidence="2 3" key="1">
    <citation type="journal article" date="2015" name="Appl. Environ. Microbiol.">
        <title>The Geoglobus acetivorans genome: Fe(III) reduction, acetate utilization, autotrophic growth, and degradation of aromatic compounds in a hyperthermophilic archaeon.</title>
        <authorList>
            <person name="Mardanov A.V."/>
            <person name="Slododkina G.B."/>
            <person name="Slobodkin A.I."/>
            <person name="Beletsky A.V."/>
            <person name="Gavrilov S.N."/>
            <person name="Kublanov I.V."/>
            <person name="Bonch-Osmolovskaya E.A."/>
            <person name="Skryabin K.G."/>
            <person name="Ravin N.V."/>
        </authorList>
    </citation>
    <scope>NUCLEOTIDE SEQUENCE [LARGE SCALE GENOMIC DNA]</scope>
    <source>
        <strain evidence="2 3">SBH6</strain>
    </source>
</reference>
<gene>
    <name evidence="2" type="ORF">GACE_0504</name>
</gene>
<organism evidence="2 3">
    <name type="scientific">Geoglobus acetivorans</name>
    <dbReference type="NCBI Taxonomy" id="565033"/>
    <lineage>
        <taxon>Archaea</taxon>
        <taxon>Methanobacteriati</taxon>
        <taxon>Methanobacteriota</taxon>
        <taxon>Archaeoglobi</taxon>
        <taxon>Archaeoglobales</taxon>
        <taxon>Archaeoglobaceae</taxon>
        <taxon>Geoglobus</taxon>
    </lineage>
</organism>
<dbReference type="eggNOG" id="arCOG04347">
    <property type="taxonomic scope" value="Archaea"/>
</dbReference>
<dbReference type="Pfam" id="PF08241">
    <property type="entry name" value="Methyltransf_11"/>
    <property type="match status" value="1"/>
</dbReference>
<protein>
    <submittedName>
        <fullName evidence="2">Methyltransferase type 11</fullName>
    </submittedName>
</protein>
<dbReference type="EMBL" id="CP009552">
    <property type="protein sequence ID" value="AIY89557.1"/>
    <property type="molecule type" value="Genomic_DNA"/>
</dbReference>
<sequence length="288" mass="33286">MMKHLFKGKLGNSKRNLIKAGQINREQLHKKLMEYYNKNKKYYENMLLSAPFESYRMYMDYLKPESGKKVLDVGCGVGTVVHHLSEQGFEAYGIDVSPIAIEIARKSGSGTFKVYDGKKFPFPNNYFDSAGCKDTLEHTVYPEHLLDEMIRVVKPGGKIVISCPNFFRVIGFYEHHPLMSGLRNRLLNFFLLAEKYIAYRLSKKEKIEFMFIDPILDESPAPDKDAVFATNPIDIIFYLKYKDGEIIYYSGNNNYCKNKLLNEISDFPIIKSFTGSFFIVAKKVKNYD</sequence>
<dbReference type="GO" id="GO:0032259">
    <property type="term" value="P:methylation"/>
    <property type="evidence" value="ECO:0007669"/>
    <property type="project" value="UniProtKB-KW"/>
</dbReference>
<dbReference type="GeneID" id="25399564"/>
<dbReference type="Proteomes" id="UP000030624">
    <property type="component" value="Chromosome"/>
</dbReference>
<evidence type="ECO:0000313" key="3">
    <source>
        <dbReference type="Proteomes" id="UP000030624"/>
    </source>
</evidence>
<dbReference type="PANTHER" id="PTHR43861:SF6">
    <property type="entry name" value="METHYLTRANSFERASE TYPE 11"/>
    <property type="match status" value="1"/>
</dbReference>
<dbReference type="Gene3D" id="3.40.50.150">
    <property type="entry name" value="Vaccinia Virus protein VP39"/>
    <property type="match status" value="1"/>
</dbReference>
<evidence type="ECO:0000259" key="1">
    <source>
        <dbReference type="Pfam" id="PF08241"/>
    </source>
</evidence>
<keyword evidence="2" id="KW-0808">Transferase</keyword>
<accession>A0A0A7GF42</accession>
<evidence type="ECO:0000313" key="2">
    <source>
        <dbReference type="EMBL" id="AIY89557.1"/>
    </source>
</evidence>
<dbReference type="STRING" id="565033.GACE_0504"/>
<dbReference type="SUPFAM" id="SSF53335">
    <property type="entry name" value="S-adenosyl-L-methionine-dependent methyltransferases"/>
    <property type="match status" value="1"/>
</dbReference>
<proteinExistence type="predicted"/>
<feature type="domain" description="Methyltransferase type 11" evidence="1">
    <location>
        <begin position="71"/>
        <end position="161"/>
    </location>
</feature>
<dbReference type="RefSeq" id="WP_052400190.1">
    <property type="nucleotide sequence ID" value="NZ_CP009552.1"/>
</dbReference>
<dbReference type="CDD" id="cd02440">
    <property type="entry name" value="AdoMet_MTases"/>
    <property type="match status" value="1"/>
</dbReference>
<keyword evidence="2" id="KW-0489">Methyltransferase</keyword>
<dbReference type="AlphaFoldDB" id="A0A0A7GF42"/>
<dbReference type="InterPro" id="IPR029063">
    <property type="entry name" value="SAM-dependent_MTases_sf"/>
</dbReference>
<dbReference type="HOGENOM" id="CLU_965072_0_0_2"/>
<dbReference type="PANTHER" id="PTHR43861">
    <property type="entry name" value="TRANS-ACONITATE 2-METHYLTRANSFERASE-RELATED"/>
    <property type="match status" value="1"/>
</dbReference>
<dbReference type="KEGG" id="gac:GACE_0504"/>
<dbReference type="GO" id="GO:0008757">
    <property type="term" value="F:S-adenosylmethionine-dependent methyltransferase activity"/>
    <property type="evidence" value="ECO:0007669"/>
    <property type="project" value="InterPro"/>
</dbReference>